<feature type="chain" id="PRO_5013191181" evidence="2">
    <location>
        <begin position="21"/>
        <end position="88"/>
    </location>
</feature>
<gene>
    <name evidence="3" type="ORF">CMMCAS07_02125</name>
</gene>
<reference evidence="3 4" key="1">
    <citation type="submission" date="2016-08" db="EMBL/GenBank/DDBJ databases">
        <title>Genome sequence of Clavibacter michiganensis subsp. michiganensis strain CASJ007.</title>
        <authorList>
            <person name="Thapa S.P."/>
            <person name="Coaker G."/>
        </authorList>
    </citation>
    <scope>NUCLEOTIDE SEQUENCE [LARGE SCALE GENOMIC DNA]</scope>
    <source>
        <strain evidence="3">CASJ007</strain>
    </source>
</reference>
<evidence type="ECO:0000256" key="1">
    <source>
        <dbReference type="SAM" id="MobiDB-lite"/>
    </source>
</evidence>
<feature type="region of interest" description="Disordered" evidence="1">
    <location>
        <begin position="36"/>
        <end position="75"/>
    </location>
</feature>
<evidence type="ECO:0000313" key="3">
    <source>
        <dbReference type="EMBL" id="OUE03717.1"/>
    </source>
</evidence>
<protein>
    <submittedName>
        <fullName evidence="3">Uncharacterized protein</fullName>
    </submittedName>
</protein>
<keyword evidence="2" id="KW-0732">Signal</keyword>
<proteinExistence type="predicted"/>
<evidence type="ECO:0000256" key="2">
    <source>
        <dbReference type="SAM" id="SignalP"/>
    </source>
</evidence>
<organism evidence="3 4">
    <name type="scientific">Clavibacter michiganensis subsp. michiganensis</name>
    <dbReference type="NCBI Taxonomy" id="33013"/>
    <lineage>
        <taxon>Bacteria</taxon>
        <taxon>Bacillati</taxon>
        <taxon>Actinomycetota</taxon>
        <taxon>Actinomycetes</taxon>
        <taxon>Micrococcales</taxon>
        <taxon>Microbacteriaceae</taxon>
        <taxon>Clavibacter</taxon>
    </lineage>
</organism>
<keyword evidence="4" id="KW-1185">Reference proteome</keyword>
<feature type="signal peptide" evidence="2">
    <location>
        <begin position="1"/>
        <end position="20"/>
    </location>
</feature>
<evidence type="ECO:0000313" key="4">
    <source>
        <dbReference type="Proteomes" id="UP000195062"/>
    </source>
</evidence>
<comment type="caution">
    <text evidence="3">The sequence shown here is derived from an EMBL/GenBank/DDBJ whole genome shotgun (WGS) entry which is preliminary data.</text>
</comment>
<name>A0A251XJT6_CLAMM</name>
<accession>A0A251XJT6</accession>
<dbReference type="Proteomes" id="UP000195062">
    <property type="component" value="Unassembled WGS sequence"/>
</dbReference>
<sequence length="88" mass="9143">MTCVSSSAMRLITMAWPSIANRNPAIVATTAEPVRRRAMSMRRTTASVPTTAVAMRQPTGSAAPKTARPSAMIHLPSGGCATNAGACR</sequence>
<dbReference type="EMBL" id="MDHH01000001">
    <property type="protein sequence ID" value="OUE03717.1"/>
    <property type="molecule type" value="Genomic_DNA"/>
</dbReference>
<dbReference type="AlphaFoldDB" id="A0A251XJT6"/>